<dbReference type="HAMAP" id="MF_00634">
    <property type="entry name" value="UPF0235"/>
    <property type="match status" value="1"/>
</dbReference>
<evidence type="ECO:0000256" key="2">
    <source>
        <dbReference type="HAMAP-Rule" id="MF_00634"/>
    </source>
</evidence>
<name>A0A1F7V7J0_9BACT</name>
<dbReference type="GO" id="GO:0005737">
    <property type="term" value="C:cytoplasm"/>
    <property type="evidence" value="ECO:0007669"/>
    <property type="project" value="TreeGrafter"/>
</dbReference>
<gene>
    <name evidence="3" type="ORF">A3I41_02315</name>
</gene>
<dbReference type="NCBIfam" id="TIGR00251">
    <property type="entry name" value="DUF167 family protein"/>
    <property type="match status" value="1"/>
</dbReference>
<dbReference type="AlphaFoldDB" id="A0A1F7V7J0"/>
<dbReference type="SUPFAM" id="SSF69786">
    <property type="entry name" value="YggU-like"/>
    <property type="match status" value="1"/>
</dbReference>
<sequence>MTVHVKPRSRKNAIEWIDDETAKISVTAIAEKGKANEAVVEVLAEDLGIAKSCMEIVRGKTTRIKQVEIKKLFEK</sequence>
<dbReference type="Pfam" id="PF02594">
    <property type="entry name" value="DUF167"/>
    <property type="match status" value="1"/>
</dbReference>
<dbReference type="Proteomes" id="UP000176593">
    <property type="component" value="Unassembled WGS sequence"/>
</dbReference>
<dbReference type="SMART" id="SM01152">
    <property type="entry name" value="DUF167"/>
    <property type="match status" value="1"/>
</dbReference>
<dbReference type="Gene3D" id="3.30.1200.10">
    <property type="entry name" value="YggU-like"/>
    <property type="match status" value="1"/>
</dbReference>
<proteinExistence type="inferred from homology"/>
<protein>
    <recommendedName>
        <fullName evidence="2">UPF0235 protein A3I41_02315</fullName>
    </recommendedName>
</protein>
<evidence type="ECO:0000313" key="4">
    <source>
        <dbReference type="Proteomes" id="UP000176593"/>
    </source>
</evidence>
<comment type="similarity">
    <text evidence="1 2">Belongs to the UPF0235 family.</text>
</comment>
<dbReference type="PANTHER" id="PTHR13420:SF7">
    <property type="entry name" value="UPF0235 PROTEIN C15ORF40"/>
    <property type="match status" value="1"/>
</dbReference>
<evidence type="ECO:0000313" key="3">
    <source>
        <dbReference type="EMBL" id="OGL86391.1"/>
    </source>
</evidence>
<dbReference type="InterPro" id="IPR003746">
    <property type="entry name" value="DUF167"/>
</dbReference>
<dbReference type="PANTHER" id="PTHR13420">
    <property type="entry name" value="UPF0235 PROTEIN C15ORF40"/>
    <property type="match status" value="1"/>
</dbReference>
<dbReference type="EMBL" id="MGEQ01000010">
    <property type="protein sequence ID" value="OGL86391.1"/>
    <property type="molecule type" value="Genomic_DNA"/>
</dbReference>
<reference evidence="3 4" key="1">
    <citation type="journal article" date="2016" name="Nat. Commun.">
        <title>Thousands of microbial genomes shed light on interconnected biogeochemical processes in an aquifer system.</title>
        <authorList>
            <person name="Anantharaman K."/>
            <person name="Brown C.T."/>
            <person name="Hug L.A."/>
            <person name="Sharon I."/>
            <person name="Castelle C.J."/>
            <person name="Probst A.J."/>
            <person name="Thomas B.C."/>
            <person name="Singh A."/>
            <person name="Wilkins M.J."/>
            <person name="Karaoz U."/>
            <person name="Brodie E.L."/>
            <person name="Williams K.H."/>
            <person name="Hubbard S.S."/>
            <person name="Banfield J.F."/>
        </authorList>
    </citation>
    <scope>NUCLEOTIDE SEQUENCE [LARGE SCALE GENOMIC DNA]</scope>
</reference>
<accession>A0A1F7V7J0</accession>
<organism evidence="3 4">
    <name type="scientific">Candidatus Uhrbacteria bacterium RIFCSPLOWO2_02_FULL_48_18</name>
    <dbReference type="NCBI Taxonomy" id="1802408"/>
    <lineage>
        <taxon>Bacteria</taxon>
        <taxon>Candidatus Uhriibacteriota</taxon>
    </lineage>
</organism>
<comment type="caution">
    <text evidence="3">The sequence shown here is derived from an EMBL/GenBank/DDBJ whole genome shotgun (WGS) entry which is preliminary data.</text>
</comment>
<dbReference type="InterPro" id="IPR036591">
    <property type="entry name" value="YggU-like_sf"/>
</dbReference>
<evidence type="ECO:0000256" key="1">
    <source>
        <dbReference type="ARBA" id="ARBA00010364"/>
    </source>
</evidence>